<organism evidence="1 2">
    <name type="scientific">Bombus impatiens</name>
    <name type="common">Bumblebee</name>
    <dbReference type="NCBI Taxonomy" id="132113"/>
    <lineage>
        <taxon>Eukaryota</taxon>
        <taxon>Metazoa</taxon>
        <taxon>Ecdysozoa</taxon>
        <taxon>Arthropoda</taxon>
        <taxon>Hexapoda</taxon>
        <taxon>Insecta</taxon>
        <taxon>Pterygota</taxon>
        <taxon>Neoptera</taxon>
        <taxon>Endopterygota</taxon>
        <taxon>Hymenoptera</taxon>
        <taxon>Apocrita</taxon>
        <taxon>Aculeata</taxon>
        <taxon>Apoidea</taxon>
        <taxon>Anthophila</taxon>
        <taxon>Apidae</taxon>
        <taxon>Bombus</taxon>
        <taxon>Pyrobombus</taxon>
    </lineage>
</organism>
<evidence type="ECO:0000313" key="2">
    <source>
        <dbReference type="RefSeq" id="XP_033176771.1"/>
    </source>
</evidence>
<name>A0A6P8LTK2_BOMIM</name>
<keyword evidence="1" id="KW-1185">Reference proteome</keyword>
<dbReference type="AlphaFoldDB" id="A0A6P8LTK2"/>
<accession>A0A6P8LTK2</accession>
<dbReference type="Proteomes" id="UP000515180">
    <property type="component" value="Unplaced"/>
</dbReference>
<proteinExistence type="predicted"/>
<reference evidence="2" key="1">
    <citation type="submission" date="2025-08" db="UniProtKB">
        <authorList>
            <consortium name="RefSeq"/>
        </authorList>
    </citation>
    <scope>IDENTIFICATION</scope>
</reference>
<gene>
    <name evidence="2" type="primary">LOC100747054</name>
</gene>
<protein>
    <submittedName>
        <fullName evidence="2">Uncharacterized protein LOC100747054</fullName>
    </submittedName>
</protein>
<dbReference type="RefSeq" id="XP_033176771.1">
    <property type="nucleotide sequence ID" value="XM_033320880.1"/>
</dbReference>
<sequence>MHTFLKGGKRAGKITNVILFFIAKGNMLLSKFWMLVIPEYLNKEVRSERLKLIAQIRCGNIEKWNK</sequence>
<dbReference type="GeneID" id="100747054"/>
<evidence type="ECO:0000313" key="1">
    <source>
        <dbReference type="Proteomes" id="UP000515180"/>
    </source>
</evidence>